<reference evidence="2 3" key="1">
    <citation type="submission" date="2018-12" db="EMBL/GenBank/DDBJ databases">
        <authorList>
            <consortium name="Pathogen Informatics"/>
        </authorList>
    </citation>
    <scope>NUCLEOTIDE SEQUENCE [LARGE SCALE GENOMIC DNA]</scope>
    <source>
        <strain evidence="2 3">NCTC8284</strain>
    </source>
</reference>
<evidence type="ECO:0000256" key="1">
    <source>
        <dbReference type="SAM" id="Phobius"/>
    </source>
</evidence>
<dbReference type="Proteomes" id="UP000278733">
    <property type="component" value="Chromosome"/>
</dbReference>
<protein>
    <submittedName>
        <fullName evidence="2">Arginine ABC transporter permease protein ArtM</fullName>
    </submittedName>
</protein>
<accession>A0A448MS61</accession>
<gene>
    <name evidence="2" type="primary">artM_4</name>
    <name evidence="2" type="ORF">NCTC8284_03170</name>
</gene>
<keyword evidence="1" id="KW-1133">Transmembrane helix</keyword>
<organism evidence="2 3">
    <name type="scientific">Rodentibacter pneumotropicus</name>
    <dbReference type="NCBI Taxonomy" id="758"/>
    <lineage>
        <taxon>Bacteria</taxon>
        <taxon>Pseudomonadati</taxon>
        <taxon>Pseudomonadota</taxon>
        <taxon>Gammaproteobacteria</taxon>
        <taxon>Pasteurellales</taxon>
        <taxon>Pasteurellaceae</taxon>
        <taxon>Rodentibacter</taxon>
    </lineage>
</organism>
<proteinExistence type="predicted"/>
<dbReference type="EMBL" id="LR134405">
    <property type="protein sequence ID" value="VEH67955.1"/>
    <property type="molecule type" value="Genomic_DNA"/>
</dbReference>
<dbReference type="AlphaFoldDB" id="A0A448MS61"/>
<evidence type="ECO:0000313" key="3">
    <source>
        <dbReference type="Proteomes" id="UP000278733"/>
    </source>
</evidence>
<sequence length="29" mass="3231">MFQEYLSVIAQGIPTSLLLTLVSLLVAFY</sequence>
<dbReference type="KEGG" id="rpne:NCTC8284_03170"/>
<name>A0A448MS61_9PAST</name>
<feature type="transmembrane region" description="Helical" evidence="1">
    <location>
        <begin position="6"/>
        <end position="28"/>
    </location>
</feature>
<keyword evidence="1" id="KW-0812">Transmembrane</keyword>
<evidence type="ECO:0000313" key="2">
    <source>
        <dbReference type="EMBL" id="VEH67955.1"/>
    </source>
</evidence>
<keyword evidence="1" id="KW-0472">Membrane</keyword>